<evidence type="ECO:0000313" key="1">
    <source>
        <dbReference type="EMBL" id="MFD2921677.1"/>
    </source>
</evidence>
<proteinExistence type="predicted"/>
<organism evidence="1 2">
    <name type="scientific">Terrimonas rubra</name>
    <dbReference type="NCBI Taxonomy" id="1035890"/>
    <lineage>
        <taxon>Bacteria</taxon>
        <taxon>Pseudomonadati</taxon>
        <taxon>Bacteroidota</taxon>
        <taxon>Chitinophagia</taxon>
        <taxon>Chitinophagales</taxon>
        <taxon>Chitinophagaceae</taxon>
        <taxon>Terrimonas</taxon>
    </lineage>
</organism>
<accession>A0ABW6ACK9</accession>
<gene>
    <name evidence="1" type="ORF">ACFS6H_18300</name>
</gene>
<dbReference type="SUPFAM" id="SSF53756">
    <property type="entry name" value="UDP-Glycosyltransferase/glycogen phosphorylase"/>
    <property type="match status" value="1"/>
</dbReference>
<comment type="caution">
    <text evidence="1">The sequence shown here is derived from an EMBL/GenBank/DDBJ whole genome shotgun (WGS) entry which is preliminary data.</text>
</comment>
<protein>
    <submittedName>
        <fullName evidence="1">Uncharacterized protein</fullName>
    </submittedName>
</protein>
<sequence>MQVVIFETEHFEAVYPVIRFFDRPGNTITVCCYQNTYDQLQHMLGADSSRYTWIIKPEAKSKISFIYRIFRYTKQHSTDILWLNTVSNNFLFYGLLVRFSPAKRVILTAHMINNLFVKGSRGSFKNLVRYWGKRYMMPAVKEFNVISTTLVPALQQFTSQALIHCLPGSIYEKGSVPPEEPSFNTLRLVIPGSIDKKRRHYETILQLAEELHHQQISTVITLLGKPMGDYGRQVIQQARQLPKGYVSFITYEDEVAQNEFDRRIGEAHFLLSPLIQTAVFDDGISETYSKTICSGNISDIIRHAKPFILPSHIALESALAQAGFRYQHTEDIINYLTGLIQNPALYHDCVLKTAEAAGHYTLEAVRERNSALV</sequence>
<keyword evidence="2" id="KW-1185">Reference proteome</keyword>
<dbReference type="RefSeq" id="WP_386102452.1">
    <property type="nucleotide sequence ID" value="NZ_JBHUOZ010000003.1"/>
</dbReference>
<dbReference type="EMBL" id="JBHUOZ010000003">
    <property type="protein sequence ID" value="MFD2921677.1"/>
    <property type="molecule type" value="Genomic_DNA"/>
</dbReference>
<reference evidence="2" key="1">
    <citation type="journal article" date="2019" name="Int. J. Syst. Evol. Microbiol.">
        <title>The Global Catalogue of Microorganisms (GCM) 10K type strain sequencing project: providing services to taxonomists for standard genome sequencing and annotation.</title>
        <authorList>
            <consortium name="The Broad Institute Genomics Platform"/>
            <consortium name="The Broad Institute Genome Sequencing Center for Infectious Disease"/>
            <person name="Wu L."/>
            <person name="Ma J."/>
        </authorList>
    </citation>
    <scope>NUCLEOTIDE SEQUENCE [LARGE SCALE GENOMIC DNA]</scope>
    <source>
        <strain evidence="2">KCTC 23299</strain>
    </source>
</reference>
<evidence type="ECO:0000313" key="2">
    <source>
        <dbReference type="Proteomes" id="UP001597511"/>
    </source>
</evidence>
<name>A0ABW6ACK9_9BACT</name>
<dbReference type="Proteomes" id="UP001597511">
    <property type="component" value="Unassembled WGS sequence"/>
</dbReference>